<dbReference type="AlphaFoldDB" id="A0A2U2PHZ9"/>
<sequence length="403" mass="43466">MITYLLVFALSLFTVALSIKPLITVAIRKRLFDAPSESRKIHKRIIPNLGGLAIFTGFLLAAALFVDISSFWNANYILAAGVIIFIIGLKDDLIGVDPMKKFAAQFLAGFLVTILGDIRIMNLGGLFGIHELAYPFSVGLSIFLFVGFINAYNLVDGIDGLAGFLGLMTALVYAGLFYYAGYPQWTCICLALAGALAGFLVHNVSPARIFMGDCGSLMLGFMVAALTIQFINVAGKAVIEIGSVSVSSAPALALSIAVLPVFDTLRVFTIRIINNQSPFKADRNHMHHRMLALGMNHMQATATLVSVSLVFIATAFFLQKIGNNQLFATLVLVIILLNTTLSIYLYSKKILDEVAVPGSNLNSAGDRPGKPNGAGAKFTSEGNEFAEKVLREVSTEMDQEHLS</sequence>
<reference evidence="9 10" key="1">
    <citation type="submission" date="2018-04" db="EMBL/GenBank/DDBJ databases">
        <title>Pedobacter chongqingensis sp. nov., isolated from a rottenly hemp rope.</title>
        <authorList>
            <person name="Cai Y."/>
        </authorList>
    </citation>
    <scope>NUCLEOTIDE SEQUENCE [LARGE SCALE GENOMIC DNA]</scope>
    <source>
        <strain evidence="9 10">FJ4-8</strain>
    </source>
</reference>
<dbReference type="PANTHER" id="PTHR22926">
    <property type="entry name" value="PHOSPHO-N-ACETYLMURAMOYL-PENTAPEPTIDE-TRANSFERASE"/>
    <property type="match status" value="1"/>
</dbReference>
<feature type="binding site" evidence="7">
    <location>
        <position position="153"/>
    </location>
    <ligand>
        <name>Mg(2+)</name>
        <dbReference type="ChEBI" id="CHEBI:18420"/>
    </ligand>
</feature>
<dbReference type="EMBL" id="QEAS01000006">
    <property type="protein sequence ID" value="PWG81025.1"/>
    <property type="molecule type" value="Genomic_DNA"/>
</dbReference>
<feature type="transmembrane region" description="Helical" evidence="8">
    <location>
        <begin position="132"/>
        <end position="154"/>
    </location>
</feature>
<comment type="caution">
    <text evidence="9">The sequence shown here is derived from an EMBL/GenBank/DDBJ whole genome shotgun (WGS) entry which is preliminary data.</text>
</comment>
<feature type="transmembrane region" description="Helical" evidence="8">
    <location>
        <begin position="6"/>
        <end position="27"/>
    </location>
</feature>
<dbReference type="RefSeq" id="WP_109415409.1">
    <property type="nucleotide sequence ID" value="NZ_QEAS01000006.1"/>
</dbReference>
<feature type="transmembrane region" description="Helical" evidence="8">
    <location>
        <begin position="102"/>
        <end position="120"/>
    </location>
</feature>
<keyword evidence="7" id="KW-0479">Metal-binding</keyword>
<feature type="transmembrane region" description="Helical" evidence="8">
    <location>
        <begin position="251"/>
        <end position="269"/>
    </location>
</feature>
<feature type="transmembrane region" description="Helical" evidence="8">
    <location>
        <begin position="48"/>
        <end position="66"/>
    </location>
</feature>
<organism evidence="9 10">
    <name type="scientific">Pararcticibacter amylolyticus</name>
    <dbReference type="NCBI Taxonomy" id="2173175"/>
    <lineage>
        <taxon>Bacteria</taxon>
        <taxon>Pseudomonadati</taxon>
        <taxon>Bacteroidota</taxon>
        <taxon>Sphingobacteriia</taxon>
        <taxon>Sphingobacteriales</taxon>
        <taxon>Sphingobacteriaceae</taxon>
        <taxon>Pararcticibacter</taxon>
    </lineage>
</organism>
<dbReference type="InterPro" id="IPR000715">
    <property type="entry name" value="Glycosyl_transferase_4"/>
</dbReference>
<dbReference type="GO" id="GO:0046872">
    <property type="term" value="F:metal ion binding"/>
    <property type="evidence" value="ECO:0007669"/>
    <property type="project" value="UniProtKB-KW"/>
</dbReference>
<feature type="transmembrane region" description="Helical" evidence="8">
    <location>
        <begin position="217"/>
        <end position="239"/>
    </location>
</feature>
<feature type="transmembrane region" description="Helical" evidence="8">
    <location>
        <begin position="185"/>
        <end position="205"/>
    </location>
</feature>
<dbReference type="GO" id="GO:0016780">
    <property type="term" value="F:phosphotransferase activity, for other substituted phosphate groups"/>
    <property type="evidence" value="ECO:0007669"/>
    <property type="project" value="InterPro"/>
</dbReference>
<keyword evidence="7" id="KW-0460">Magnesium</keyword>
<dbReference type="Pfam" id="PF00953">
    <property type="entry name" value="Glycos_transf_4"/>
    <property type="match status" value="1"/>
</dbReference>
<keyword evidence="5 8" id="KW-1133">Transmembrane helix</keyword>
<feature type="binding site" evidence="7">
    <location>
        <position position="213"/>
    </location>
    <ligand>
        <name>Mg(2+)</name>
        <dbReference type="ChEBI" id="CHEBI:18420"/>
    </ligand>
</feature>
<protein>
    <submittedName>
        <fullName evidence="9">Undecaprenyl/decaprenyl-phosphate alpha-N-acetylglucosaminyl 1-phosphate transferase</fullName>
    </submittedName>
</protein>
<feature type="transmembrane region" description="Helical" evidence="8">
    <location>
        <begin position="324"/>
        <end position="346"/>
    </location>
</feature>
<evidence type="ECO:0000256" key="1">
    <source>
        <dbReference type="ARBA" id="ARBA00004651"/>
    </source>
</evidence>
<proteinExistence type="predicted"/>
<gene>
    <name evidence="9" type="ORF">DDR33_08835</name>
</gene>
<keyword evidence="2" id="KW-1003">Cell membrane</keyword>
<dbReference type="GO" id="GO:0044038">
    <property type="term" value="P:cell wall macromolecule biosynthetic process"/>
    <property type="evidence" value="ECO:0007669"/>
    <property type="project" value="TreeGrafter"/>
</dbReference>
<dbReference type="CDD" id="cd06853">
    <property type="entry name" value="GT_WecA_like"/>
    <property type="match status" value="1"/>
</dbReference>
<evidence type="ECO:0000256" key="8">
    <source>
        <dbReference type="SAM" id="Phobius"/>
    </source>
</evidence>
<feature type="transmembrane region" description="Helical" evidence="8">
    <location>
        <begin position="290"/>
        <end position="318"/>
    </location>
</feature>
<dbReference type="GO" id="GO:0009103">
    <property type="term" value="P:lipopolysaccharide biosynthetic process"/>
    <property type="evidence" value="ECO:0007669"/>
    <property type="project" value="TreeGrafter"/>
</dbReference>
<dbReference type="GO" id="GO:0005886">
    <property type="term" value="C:plasma membrane"/>
    <property type="evidence" value="ECO:0007669"/>
    <property type="project" value="UniProtKB-SubCell"/>
</dbReference>
<dbReference type="PANTHER" id="PTHR22926:SF3">
    <property type="entry name" value="UNDECAPRENYL-PHOSPHATE ALPHA-N-ACETYLGLUCOSAMINYL 1-PHOSPHATE TRANSFERASE"/>
    <property type="match status" value="1"/>
</dbReference>
<evidence type="ECO:0000256" key="6">
    <source>
        <dbReference type="ARBA" id="ARBA00023136"/>
    </source>
</evidence>
<keyword evidence="10" id="KW-1185">Reference proteome</keyword>
<evidence type="ECO:0000256" key="7">
    <source>
        <dbReference type="PIRSR" id="PIRSR600715-1"/>
    </source>
</evidence>
<comment type="cofactor">
    <cofactor evidence="7">
        <name>Mg(2+)</name>
        <dbReference type="ChEBI" id="CHEBI:18420"/>
    </cofactor>
</comment>
<comment type="subcellular location">
    <subcellularLocation>
        <location evidence="1">Cell membrane</location>
        <topology evidence="1">Multi-pass membrane protein</topology>
    </subcellularLocation>
</comment>
<name>A0A2U2PHZ9_9SPHI</name>
<dbReference type="GO" id="GO:0071555">
    <property type="term" value="P:cell wall organization"/>
    <property type="evidence" value="ECO:0007669"/>
    <property type="project" value="TreeGrafter"/>
</dbReference>
<evidence type="ECO:0000313" key="10">
    <source>
        <dbReference type="Proteomes" id="UP000245647"/>
    </source>
</evidence>
<feature type="transmembrane region" description="Helical" evidence="8">
    <location>
        <begin position="72"/>
        <end position="90"/>
    </location>
</feature>
<keyword evidence="6 8" id="KW-0472">Membrane</keyword>
<evidence type="ECO:0000256" key="2">
    <source>
        <dbReference type="ARBA" id="ARBA00022475"/>
    </source>
</evidence>
<keyword evidence="4 8" id="KW-0812">Transmembrane</keyword>
<dbReference type="OrthoDB" id="9783652at2"/>
<evidence type="ECO:0000256" key="3">
    <source>
        <dbReference type="ARBA" id="ARBA00022679"/>
    </source>
</evidence>
<evidence type="ECO:0000256" key="5">
    <source>
        <dbReference type="ARBA" id="ARBA00022989"/>
    </source>
</evidence>
<feature type="transmembrane region" description="Helical" evidence="8">
    <location>
        <begin position="161"/>
        <end position="179"/>
    </location>
</feature>
<evidence type="ECO:0000313" key="9">
    <source>
        <dbReference type="EMBL" id="PWG81025.1"/>
    </source>
</evidence>
<evidence type="ECO:0000256" key="4">
    <source>
        <dbReference type="ARBA" id="ARBA00022692"/>
    </source>
</evidence>
<accession>A0A2U2PHZ9</accession>
<dbReference type="Proteomes" id="UP000245647">
    <property type="component" value="Unassembled WGS sequence"/>
</dbReference>
<keyword evidence="3 9" id="KW-0808">Transferase</keyword>